<evidence type="ECO:0000256" key="3">
    <source>
        <dbReference type="ARBA" id="ARBA00022827"/>
    </source>
</evidence>
<evidence type="ECO:0000256" key="1">
    <source>
        <dbReference type="ARBA" id="ARBA00007992"/>
    </source>
</evidence>
<name>A0AAD9SPU5_PHOAM</name>
<keyword evidence="4" id="KW-0560">Oxidoreductase</keyword>
<dbReference type="Pfam" id="PF01494">
    <property type="entry name" value="FAD_binding_3"/>
    <property type="match status" value="1"/>
</dbReference>
<accession>A0AAD9SPU5</accession>
<dbReference type="SUPFAM" id="SSF51905">
    <property type="entry name" value="FAD/NAD(P)-binding domain"/>
    <property type="match status" value="1"/>
</dbReference>
<protein>
    <recommendedName>
        <fullName evidence="6">FAD-binding domain-containing protein</fullName>
    </recommendedName>
</protein>
<dbReference type="Gene3D" id="3.50.50.60">
    <property type="entry name" value="FAD/NAD(P)-binding domain"/>
    <property type="match status" value="1"/>
</dbReference>
<evidence type="ECO:0000256" key="5">
    <source>
        <dbReference type="ARBA" id="ARBA00023033"/>
    </source>
</evidence>
<dbReference type="GO" id="GO:0071949">
    <property type="term" value="F:FAD binding"/>
    <property type="evidence" value="ECO:0007669"/>
    <property type="project" value="InterPro"/>
</dbReference>
<reference evidence="7" key="1">
    <citation type="submission" date="2023-06" db="EMBL/GenBank/DDBJ databases">
        <authorList>
            <person name="Noh H."/>
        </authorList>
    </citation>
    <scope>NUCLEOTIDE SEQUENCE</scope>
    <source>
        <strain evidence="7">DUCC20226</strain>
    </source>
</reference>
<keyword evidence="5" id="KW-0503">Monooxygenase</keyword>
<dbReference type="SUPFAM" id="SSF54373">
    <property type="entry name" value="FAD-linked reductases, C-terminal domain"/>
    <property type="match status" value="1"/>
</dbReference>
<dbReference type="AlphaFoldDB" id="A0AAD9SPU5"/>
<dbReference type="InterPro" id="IPR036188">
    <property type="entry name" value="FAD/NAD-bd_sf"/>
</dbReference>
<dbReference type="PRINTS" id="PR00420">
    <property type="entry name" value="RNGMNOXGNASE"/>
</dbReference>
<evidence type="ECO:0000259" key="6">
    <source>
        <dbReference type="Pfam" id="PF01494"/>
    </source>
</evidence>
<feature type="domain" description="FAD-binding" evidence="6">
    <location>
        <begin position="243"/>
        <end position="308"/>
    </location>
</feature>
<evidence type="ECO:0000256" key="2">
    <source>
        <dbReference type="ARBA" id="ARBA00022630"/>
    </source>
</evidence>
<keyword evidence="3" id="KW-0274">FAD</keyword>
<dbReference type="PANTHER" id="PTHR13789:SF314">
    <property type="entry name" value="FAD-BINDING DOMAIN-CONTAINING PROTEIN"/>
    <property type="match status" value="1"/>
</dbReference>
<evidence type="ECO:0000313" key="8">
    <source>
        <dbReference type="Proteomes" id="UP001265746"/>
    </source>
</evidence>
<comment type="caution">
    <text evidence="7">The sequence shown here is derived from an EMBL/GenBank/DDBJ whole genome shotgun (WGS) entry which is preliminary data.</text>
</comment>
<dbReference type="PANTHER" id="PTHR13789">
    <property type="entry name" value="MONOOXYGENASE"/>
    <property type="match status" value="1"/>
</dbReference>
<proteinExistence type="inferred from homology"/>
<dbReference type="InterPro" id="IPR002938">
    <property type="entry name" value="FAD-bd"/>
</dbReference>
<evidence type="ECO:0000313" key="7">
    <source>
        <dbReference type="EMBL" id="KAK2614200.1"/>
    </source>
</evidence>
<comment type="similarity">
    <text evidence="1">Belongs to the paxM FAD-dependent monooxygenase family.</text>
</comment>
<evidence type="ECO:0000256" key="4">
    <source>
        <dbReference type="ARBA" id="ARBA00023002"/>
    </source>
</evidence>
<dbReference type="EMBL" id="JAUJFL010000001">
    <property type="protein sequence ID" value="KAK2614200.1"/>
    <property type="molecule type" value="Genomic_DNA"/>
</dbReference>
<sequence length="365" mass="40279">MIELGAAVYVAPNCTAALAHLDLDPKDFRGTDYRGFKFLDTDCDVQQMWTYTDEQRAQWPANWWLVNRPDLHAALKQKAVSPDGPGMPVRIRTGKGVESVDCEAGTIELSDGTRVSGDLVVCADGVHSKTRASVAGREVPMINTGHACYRWLMPASLLADNPVTKTFLDLPGHFVQITGSDRRIVFYPCAGGEAINCVAFAPREELMSHFKYWSEPVLRLLEMAPDDSVMLWDLLDMELLPDLIRGKALLIGDAAHPFLPHMGQGAAQAIEDACALGAILPLGTTPERIPSRLVLWQQCRKDRAAKIVLHTRHRARKADGSNGPPQTLEEFNAAMAYCINHDAWKHAEDQLKEWSEARTLATAAS</sequence>
<dbReference type="GO" id="GO:0004497">
    <property type="term" value="F:monooxygenase activity"/>
    <property type="evidence" value="ECO:0007669"/>
    <property type="project" value="UniProtKB-KW"/>
</dbReference>
<dbReference type="InterPro" id="IPR050493">
    <property type="entry name" value="FAD-dep_Monooxygenase_BioMet"/>
</dbReference>
<organism evidence="7 8">
    <name type="scientific">Phomopsis amygdali</name>
    <name type="common">Fusicoccum amygdali</name>
    <dbReference type="NCBI Taxonomy" id="1214568"/>
    <lineage>
        <taxon>Eukaryota</taxon>
        <taxon>Fungi</taxon>
        <taxon>Dikarya</taxon>
        <taxon>Ascomycota</taxon>
        <taxon>Pezizomycotina</taxon>
        <taxon>Sordariomycetes</taxon>
        <taxon>Sordariomycetidae</taxon>
        <taxon>Diaporthales</taxon>
        <taxon>Diaporthaceae</taxon>
        <taxon>Diaporthe</taxon>
    </lineage>
</organism>
<gene>
    <name evidence="7" type="ORF">N8I77_001048</name>
</gene>
<keyword evidence="2" id="KW-0285">Flavoprotein</keyword>
<keyword evidence="8" id="KW-1185">Reference proteome</keyword>
<dbReference type="Proteomes" id="UP001265746">
    <property type="component" value="Unassembled WGS sequence"/>
</dbReference>